<dbReference type="EMBL" id="JBHUMQ010000014">
    <property type="protein sequence ID" value="MFD2693092.1"/>
    <property type="molecule type" value="Genomic_DNA"/>
</dbReference>
<sequence length="38" mass="4435">MRNSLCNWINYYNESRIKEKLGGKSPIDYRISTTGQVV</sequence>
<dbReference type="Proteomes" id="UP001597399">
    <property type="component" value="Unassembled WGS sequence"/>
</dbReference>
<proteinExistence type="predicted"/>
<name>A0ABW5S1R3_9BACL</name>
<reference evidence="3" key="1">
    <citation type="journal article" date="2019" name="Int. J. Syst. Evol. Microbiol.">
        <title>The Global Catalogue of Microorganisms (GCM) 10K type strain sequencing project: providing services to taxonomists for standard genome sequencing and annotation.</title>
        <authorList>
            <consortium name="The Broad Institute Genomics Platform"/>
            <consortium name="The Broad Institute Genome Sequencing Center for Infectious Disease"/>
            <person name="Wu L."/>
            <person name="Ma J."/>
        </authorList>
    </citation>
    <scope>NUCLEOTIDE SEQUENCE [LARGE SCALE GENOMIC DNA]</scope>
    <source>
        <strain evidence="3">TISTR 2466</strain>
    </source>
</reference>
<dbReference type="Pfam" id="PF13333">
    <property type="entry name" value="rve_2"/>
    <property type="match status" value="1"/>
</dbReference>
<protein>
    <submittedName>
        <fullName evidence="2">IS3 family transposase</fullName>
    </submittedName>
</protein>
<dbReference type="InterPro" id="IPR001584">
    <property type="entry name" value="Integrase_cat-core"/>
</dbReference>
<evidence type="ECO:0000259" key="1">
    <source>
        <dbReference type="Pfam" id="PF13333"/>
    </source>
</evidence>
<comment type="caution">
    <text evidence="2">The sequence shown here is derived from an EMBL/GenBank/DDBJ whole genome shotgun (WGS) entry which is preliminary data.</text>
</comment>
<feature type="domain" description="Integrase catalytic" evidence="1">
    <location>
        <begin position="2"/>
        <end position="32"/>
    </location>
</feature>
<gene>
    <name evidence="2" type="ORF">ACFSUE_05520</name>
</gene>
<dbReference type="RefSeq" id="WP_373689455.1">
    <property type="nucleotide sequence ID" value="NZ_JAMXWM010000026.1"/>
</dbReference>
<keyword evidence="3" id="KW-1185">Reference proteome</keyword>
<evidence type="ECO:0000313" key="2">
    <source>
        <dbReference type="EMBL" id="MFD2693092.1"/>
    </source>
</evidence>
<organism evidence="2 3">
    <name type="scientific">Sporolactobacillus shoreicorticis</name>
    <dbReference type="NCBI Taxonomy" id="1923877"/>
    <lineage>
        <taxon>Bacteria</taxon>
        <taxon>Bacillati</taxon>
        <taxon>Bacillota</taxon>
        <taxon>Bacilli</taxon>
        <taxon>Bacillales</taxon>
        <taxon>Sporolactobacillaceae</taxon>
        <taxon>Sporolactobacillus</taxon>
    </lineage>
</organism>
<accession>A0ABW5S1R3</accession>
<evidence type="ECO:0000313" key="3">
    <source>
        <dbReference type="Proteomes" id="UP001597399"/>
    </source>
</evidence>